<feature type="non-terminal residue" evidence="1">
    <location>
        <position position="1"/>
    </location>
</feature>
<evidence type="ECO:0000313" key="1">
    <source>
        <dbReference type="EMBL" id="CAG8741902.1"/>
    </source>
</evidence>
<protein>
    <submittedName>
        <fullName evidence="1">11006_t:CDS:1</fullName>
    </submittedName>
</protein>
<name>A0ACA9Q970_9GLOM</name>
<gene>
    <name evidence="1" type="ORF">ACOLOM_LOCUS12223</name>
</gene>
<comment type="caution">
    <text evidence="1">The sequence shown here is derived from an EMBL/GenBank/DDBJ whole genome shotgun (WGS) entry which is preliminary data.</text>
</comment>
<organism evidence="1 2">
    <name type="scientific">Acaulospora colombiana</name>
    <dbReference type="NCBI Taxonomy" id="27376"/>
    <lineage>
        <taxon>Eukaryota</taxon>
        <taxon>Fungi</taxon>
        <taxon>Fungi incertae sedis</taxon>
        <taxon>Mucoromycota</taxon>
        <taxon>Glomeromycotina</taxon>
        <taxon>Glomeromycetes</taxon>
        <taxon>Diversisporales</taxon>
        <taxon>Acaulosporaceae</taxon>
        <taxon>Acaulospora</taxon>
    </lineage>
</organism>
<reference evidence="1" key="1">
    <citation type="submission" date="2021-06" db="EMBL/GenBank/DDBJ databases">
        <authorList>
            <person name="Kallberg Y."/>
            <person name="Tangrot J."/>
            <person name="Rosling A."/>
        </authorList>
    </citation>
    <scope>NUCLEOTIDE SEQUENCE</scope>
    <source>
        <strain evidence="1">CL356</strain>
    </source>
</reference>
<proteinExistence type="predicted"/>
<keyword evidence="2" id="KW-1185">Reference proteome</keyword>
<evidence type="ECO:0000313" key="2">
    <source>
        <dbReference type="Proteomes" id="UP000789525"/>
    </source>
</evidence>
<dbReference type="EMBL" id="CAJVPT010048347">
    <property type="protein sequence ID" value="CAG8741902.1"/>
    <property type="molecule type" value="Genomic_DNA"/>
</dbReference>
<accession>A0ACA9Q970</accession>
<dbReference type="Proteomes" id="UP000789525">
    <property type="component" value="Unassembled WGS sequence"/>
</dbReference>
<sequence length="137" mass="15321">GKRRTKRSSSEIGKEVAKSASQRVVKCGEDCGGARGKRRLYKIGNETSIKVIVVLDLIFKDGFRSQFRRQRWLPRRPALVGPSVSAIKNKRKQGRMKRGVITRHGCGNDGVTEANWKAEPEKSTGVVMENLKIKKEG</sequence>